<organism evidence="1 2">
    <name type="scientific">Brassica cretica</name>
    <name type="common">Mustard</name>
    <dbReference type="NCBI Taxonomy" id="69181"/>
    <lineage>
        <taxon>Eukaryota</taxon>
        <taxon>Viridiplantae</taxon>
        <taxon>Streptophyta</taxon>
        <taxon>Embryophyta</taxon>
        <taxon>Tracheophyta</taxon>
        <taxon>Spermatophyta</taxon>
        <taxon>Magnoliopsida</taxon>
        <taxon>eudicotyledons</taxon>
        <taxon>Gunneridae</taxon>
        <taxon>Pentapetalae</taxon>
        <taxon>rosids</taxon>
        <taxon>malvids</taxon>
        <taxon>Brassicales</taxon>
        <taxon>Brassicaceae</taxon>
        <taxon>Brassiceae</taxon>
        <taxon>Brassica</taxon>
    </lineage>
</organism>
<gene>
    <name evidence="1" type="ORF">DY000_02012269</name>
</gene>
<proteinExistence type="predicted"/>
<reference evidence="1 2" key="1">
    <citation type="journal article" date="2020" name="BMC Genomics">
        <title>Intraspecific diversification of the crop wild relative Brassica cretica Lam. using demographic model selection.</title>
        <authorList>
            <person name="Kioukis A."/>
            <person name="Michalopoulou V.A."/>
            <person name="Briers L."/>
            <person name="Pirintsos S."/>
            <person name="Studholme D.J."/>
            <person name="Pavlidis P."/>
            <person name="Sarris P.F."/>
        </authorList>
    </citation>
    <scope>NUCLEOTIDE SEQUENCE [LARGE SCALE GENOMIC DNA]</scope>
    <source>
        <strain evidence="2">cv. PFS-1207/04</strain>
    </source>
</reference>
<evidence type="ECO:0000313" key="2">
    <source>
        <dbReference type="Proteomes" id="UP000266723"/>
    </source>
</evidence>
<protein>
    <submittedName>
        <fullName evidence="1">Uncharacterized protein</fullName>
    </submittedName>
</protein>
<accession>A0ABQ7D5B3</accession>
<evidence type="ECO:0000313" key="1">
    <source>
        <dbReference type="EMBL" id="KAF3566789.1"/>
    </source>
</evidence>
<dbReference type="Proteomes" id="UP000266723">
    <property type="component" value="Unassembled WGS sequence"/>
</dbReference>
<name>A0ABQ7D5B3_BRACR</name>
<keyword evidence="2" id="KW-1185">Reference proteome</keyword>
<comment type="caution">
    <text evidence="1">The sequence shown here is derived from an EMBL/GenBank/DDBJ whole genome shotgun (WGS) entry which is preliminary data.</text>
</comment>
<sequence>MRLSCRSSGGSPAAVIGVSGSLRVVENSCVPVYSSEGLGFLFDLVSIVIALAPLTPASGSLSLVLAAGGFPASMILARFLLGVSRVLCFAWLRLDSGHRSSKVCLSGSIARSNFMDYKGYGEEESGKLLAPNWINLGKVVMTKEPGVASTTWLCSSNS</sequence>
<dbReference type="EMBL" id="QGKV02000759">
    <property type="protein sequence ID" value="KAF3566789.1"/>
    <property type="molecule type" value="Genomic_DNA"/>
</dbReference>